<feature type="domain" description="HTH LytTR-type" evidence="3">
    <location>
        <begin position="134"/>
        <end position="238"/>
    </location>
</feature>
<dbReference type="Pfam" id="PF00072">
    <property type="entry name" value="Response_reg"/>
    <property type="match status" value="1"/>
</dbReference>
<keyword evidence="5" id="KW-1185">Reference proteome</keyword>
<comment type="caution">
    <text evidence="4">The sequence shown here is derived from an EMBL/GenBank/DDBJ whole genome shotgun (WGS) entry which is preliminary data.</text>
</comment>
<dbReference type="PROSITE" id="PS50110">
    <property type="entry name" value="RESPONSE_REGULATORY"/>
    <property type="match status" value="1"/>
</dbReference>
<evidence type="ECO:0000256" key="1">
    <source>
        <dbReference type="PROSITE-ProRule" id="PRU00169"/>
    </source>
</evidence>
<dbReference type="PANTHER" id="PTHR37299">
    <property type="entry name" value="TRANSCRIPTIONAL REGULATOR-RELATED"/>
    <property type="match status" value="1"/>
</dbReference>
<dbReference type="InterPro" id="IPR046947">
    <property type="entry name" value="LytR-like"/>
</dbReference>
<keyword evidence="4" id="KW-0238">DNA-binding</keyword>
<dbReference type="EMBL" id="QWDC01000003">
    <property type="protein sequence ID" value="RFZ91386.1"/>
    <property type="molecule type" value="Genomic_DNA"/>
</dbReference>
<dbReference type="SMART" id="SM00448">
    <property type="entry name" value="REC"/>
    <property type="match status" value="1"/>
</dbReference>
<dbReference type="GO" id="GO:0000156">
    <property type="term" value="F:phosphorelay response regulator activity"/>
    <property type="evidence" value="ECO:0007669"/>
    <property type="project" value="InterPro"/>
</dbReference>
<evidence type="ECO:0000313" key="5">
    <source>
        <dbReference type="Proteomes" id="UP000264217"/>
    </source>
</evidence>
<name>A0A372NR07_9SPHI</name>
<dbReference type="AlphaFoldDB" id="A0A372NR07"/>
<dbReference type="Proteomes" id="UP000264217">
    <property type="component" value="Unassembled WGS sequence"/>
</dbReference>
<sequence length="238" mass="26745">MQAVIVEDSRLARQELRALLRHHPEVVVTGEAGDAQSALELIRSITPDLVFLDIHLPGKSGFEILQELESVPEVIFTTAFDQYALQAFEYNALDYLLKPVVPSRLAQAIGKVTAKTVSSAGKAGAEIPGGERRIFVKDGSKCWFVRLADVRLFESKGNYTRIYFGDQQPMVLRTLQQLEDGLDGNIFLRINRQQILNTRFVRSVSACPGQRLLLELATGETVEVSRRQVQRFQSIFRL</sequence>
<dbReference type="InterPro" id="IPR007492">
    <property type="entry name" value="LytTR_DNA-bd_dom"/>
</dbReference>
<gene>
    <name evidence="4" type="ORF">D0C36_20155</name>
</gene>
<dbReference type="InterPro" id="IPR001789">
    <property type="entry name" value="Sig_transdc_resp-reg_receiver"/>
</dbReference>
<evidence type="ECO:0000259" key="2">
    <source>
        <dbReference type="PROSITE" id="PS50110"/>
    </source>
</evidence>
<proteinExistence type="predicted"/>
<dbReference type="GO" id="GO:0003677">
    <property type="term" value="F:DNA binding"/>
    <property type="evidence" value="ECO:0007669"/>
    <property type="project" value="UniProtKB-KW"/>
</dbReference>
<dbReference type="SUPFAM" id="SSF52172">
    <property type="entry name" value="CheY-like"/>
    <property type="match status" value="1"/>
</dbReference>
<organism evidence="4 5">
    <name type="scientific">Mucilaginibacter conchicola</name>
    <dbReference type="NCBI Taxonomy" id="2303333"/>
    <lineage>
        <taxon>Bacteria</taxon>
        <taxon>Pseudomonadati</taxon>
        <taxon>Bacteroidota</taxon>
        <taxon>Sphingobacteriia</taxon>
        <taxon>Sphingobacteriales</taxon>
        <taxon>Sphingobacteriaceae</taxon>
        <taxon>Mucilaginibacter</taxon>
    </lineage>
</organism>
<dbReference type="Gene3D" id="3.40.50.2300">
    <property type="match status" value="1"/>
</dbReference>
<protein>
    <submittedName>
        <fullName evidence="4">DNA-binding response regulator</fullName>
    </submittedName>
</protein>
<evidence type="ECO:0000259" key="3">
    <source>
        <dbReference type="PROSITE" id="PS50930"/>
    </source>
</evidence>
<dbReference type="PANTHER" id="PTHR37299:SF1">
    <property type="entry name" value="STAGE 0 SPORULATION PROTEIN A HOMOLOG"/>
    <property type="match status" value="1"/>
</dbReference>
<feature type="modified residue" description="4-aspartylphosphate" evidence="1">
    <location>
        <position position="53"/>
    </location>
</feature>
<dbReference type="OrthoDB" id="9787344at2"/>
<dbReference type="Pfam" id="PF04397">
    <property type="entry name" value="LytTR"/>
    <property type="match status" value="1"/>
</dbReference>
<dbReference type="PROSITE" id="PS50930">
    <property type="entry name" value="HTH_LYTTR"/>
    <property type="match status" value="1"/>
</dbReference>
<accession>A0A372NR07</accession>
<dbReference type="Gene3D" id="2.40.50.1020">
    <property type="entry name" value="LytTr DNA-binding domain"/>
    <property type="match status" value="1"/>
</dbReference>
<keyword evidence="1" id="KW-0597">Phosphoprotein</keyword>
<feature type="domain" description="Response regulatory" evidence="2">
    <location>
        <begin position="2"/>
        <end position="113"/>
    </location>
</feature>
<reference evidence="4 5" key="1">
    <citation type="submission" date="2018-08" db="EMBL/GenBank/DDBJ databases">
        <title>Mucilaginibacter sp. MYSH2.</title>
        <authorList>
            <person name="Seo T."/>
        </authorList>
    </citation>
    <scope>NUCLEOTIDE SEQUENCE [LARGE SCALE GENOMIC DNA]</scope>
    <source>
        <strain evidence="4 5">MYSH2</strain>
    </source>
</reference>
<evidence type="ECO:0000313" key="4">
    <source>
        <dbReference type="EMBL" id="RFZ91386.1"/>
    </source>
</evidence>
<dbReference type="InterPro" id="IPR011006">
    <property type="entry name" value="CheY-like_superfamily"/>
</dbReference>
<dbReference type="SMART" id="SM00850">
    <property type="entry name" value="LytTR"/>
    <property type="match status" value="1"/>
</dbReference>